<organism evidence="1 2">
    <name type="scientific">Alteromonas profundi</name>
    <dbReference type="NCBI Taxonomy" id="2696062"/>
    <lineage>
        <taxon>Bacteria</taxon>
        <taxon>Pseudomonadati</taxon>
        <taxon>Pseudomonadota</taxon>
        <taxon>Gammaproteobacteria</taxon>
        <taxon>Alteromonadales</taxon>
        <taxon>Alteromonadaceae</taxon>
        <taxon>Alteromonas/Salinimonas group</taxon>
        <taxon>Alteromonas</taxon>
    </lineage>
</organism>
<protein>
    <submittedName>
        <fullName evidence="1">Uncharacterized protein</fullName>
    </submittedName>
</protein>
<dbReference type="AlphaFoldDB" id="A0A7X5LJH7"/>
<accession>A0A7X5LJH7</accession>
<name>A0A7X5LJH7_9ALTE</name>
<comment type="caution">
    <text evidence="1">The sequence shown here is derived from an EMBL/GenBank/DDBJ whole genome shotgun (WGS) entry which is preliminary data.</text>
</comment>
<reference evidence="1 2" key="1">
    <citation type="submission" date="2020-01" db="EMBL/GenBank/DDBJ databases">
        <authorList>
            <person name="Chen J."/>
            <person name="Zhu S."/>
            <person name="Yang J."/>
        </authorList>
    </citation>
    <scope>NUCLEOTIDE SEQUENCE [LARGE SCALE GENOMIC DNA]</scope>
    <source>
        <strain evidence="1 2">345S023</strain>
    </source>
</reference>
<proteinExistence type="predicted"/>
<dbReference type="EMBL" id="JAAAWN010000004">
    <property type="protein sequence ID" value="NDV90502.1"/>
    <property type="molecule type" value="Genomic_DNA"/>
</dbReference>
<dbReference type="RefSeq" id="WP_163084091.1">
    <property type="nucleotide sequence ID" value="NZ_JAAAWN010000004.1"/>
</dbReference>
<evidence type="ECO:0000313" key="1">
    <source>
        <dbReference type="EMBL" id="NDV90502.1"/>
    </source>
</evidence>
<gene>
    <name evidence="1" type="ORF">GTH32_04725</name>
</gene>
<evidence type="ECO:0000313" key="2">
    <source>
        <dbReference type="Proteomes" id="UP000470213"/>
    </source>
</evidence>
<dbReference type="Proteomes" id="UP000470213">
    <property type="component" value="Unassembled WGS sequence"/>
</dbReference>
<keyword evidence="2" id="KW-1185">Reference proteome</keyword>
<sequence length="94" mass="10587">MSKLSPSQTEMLKFFVNGGTVELCTSIGNQLGKTAFPKGKPTKFNKLVMNSLLKYGFLKPSREEYVYGLRWSKVEVTKRGLELVANMESSNETF</sequence>